<protein>
    <submittedName>
        <fullName evidence="2">Uncharacterized protein</fullName>
    </submittedName>
</protein>
<evidence type="ECO:0000256" key="1">
    <source>
        <dbReference type="SAM" id="MobiDB-lite"/>
    </source>
</evidence>
<sequence>MAIQMVRRYSENPVARDRPQKRTLGARVSLLTRSTDDRSVSTINKAKGTRICKNSVTGSRDEGRPTAHGGGWRGDHGASPRQINSPARLNTPKEDQAIDGSDRNAFPDMEKEGSGSPAPPATLGAGAGRIRSGHLEPLSSASKHATAGRRRRWGLRRRRRV</sequence>
<evidence type="ECO:0000313" key="2">
    <source>
        <dbReference type="EMBL" id="JAD14756.1"/>
    </source>
</evidence>
<proteinExistence type="predicted"/>
<feature type="compositionally biased region" description="Basic and acidic residues" evidence="1">
    <location>
        <begin position="91"/>
        <end position="102"/>
    </location>
</feature>
<dbReference type="AlphaFoldDB" id="A0A0A8XNC5"/>
<reference evidence="2" key="1">
    <citation type="submission" date="2014-09" db="EMBL/GenBank/DDBJ databases">
        <authorList>
            <person name="Magalhaes I.L.F."/>
            <person name="Oliveira U."/>
            <person name="Santos F.R."/>
            <person name="Vidigal T.H.D.A."/>
            <person name="Brescovit A.D."/>
            <person name="Santos A.J."/>
        </authorList>
    </citation>
    <scope>NUCLEOTIDE SEQUENCE</scope>
    <source>
        <tissue evidence="2">Shoot tissue taken approximately 20 cm above the soil surface</tissue>
    </source>
</reference>
<feature type="region of interest" description="Disordered" evidence="1">
    <location>
        <begin position="1"/>
        <end position="161"/>
    </location>
</feature>
<organism evidence="2">
    <name type="scientific">Arundo donax</name>
    <name type="common">Giant reed</name>
    <name type="synonym">Donax arundinaceus</name>
    <dbReference type="NCBI Taxonomy" id="35708"/>
    <lineage>
        <taxon>Eukaryota</taxon>
        <taxon>Viridiplantae</taxon>
        <taxon>Streptophyta</taxon>
        <taxon>Embryophyta</taxon>
        <taxon>Tracheophyta</taxon>
        <taxon>Spermatophyta</taxon>
        <taxon>Magnoliopsida</taxon>
        <taxon>Liliopsida</taxon>
        <taxon>Poales</taxon>
        <taxon>Poaceae</taxon>
        <taxon>PACMAD clade</taxon>
        <taxon>Arundinoideae</taxon>
        <taxon>Arundineae</taxon>
        <taxon>Arundo</taxon>
    </lineage>
</organism>
<name>A0A0A8XNC5_ARUDO</name>
<accession>A0A0A8XNC5</accession>
<feature type="compositionally biased region" description="Basic and acidic residues" evidence="1">
    <location>
        <begin position="8"/>
        <end position="20"/>
    </location>
</feature>
<dbReference type="EMBL" id="GBRH01283139">
    <property type="protein sequence ID" value="JAD14756.1"/>
    <property type="molecule type" value="Transcribed_RNA"/>
</dbReference>
<feature type="compositionally biased region" description="Basic residues" evidence="1">
    <location>
        <begin position="146"/>
        <end position="161"/>
    </location>
</feature>
<reference evidence="2" key="2">
    <citation type="journal article" date="2015" name="Data Brief">
        <title>Shoot transcriptome of the giant reed, Arundo donax.</title>
        <authorList>
            <person name="Barrero R.A."/>
            <person name="Guerrero F.D."/>
            <person name="Moolhuijzen P."/>
            <person name="Goolsby J.A."/>
            <person name="Tidwell J."/>
            <person name="Bellgard S.E."/>
            <person name="Bellgard M.I."/>
        </authorList>
    </citation>
    <scope>NUCLEOTIDE SEQUENCE</scope>
    <source>
        <tissue evidence="2">Shoot tissue taken approximately 20 cm above the soil surface</tissue>
    </source>
</reference>